<dbReference type="Gene3D" id="3.40.640.10">
    <property type="entry name" value="Type I PLP-dependent aspartate aminotransferase-like (Major domain)"/>
    <property type="match status" value="1"/>
</dbReference>
<dbReference type="FunFam" id="3.40.640.10:FF:000004">
    <property type="entry name" value="Acetylornithine aminotransferase"/>
    <property type="match status" value="1"/>
</dbReference>
<dbReference type="NCBIfam" id="NF002874">
    <property type="entry name" value="PRK03244.1"/>
    <property type="match status" value="1"/>
</dbReference>
<dbReference type="EMBL" id="CAIZ01000009">
    <property type="protein sequence ID" value="CCH68539.1"/>
    <property type="molecule type" value="Genomic_DNA"/>
</dbReference>
<keyword evidence="4" id="KW-0663">Pyridoxal phosphate</keyword>
<dbReference type="InterPro" id="IPR015422">
    <property type="entry name" value="PyrdxlP-dep_Trfase_small"/>
</dbReference>
<evidence type="ECO:0000256" key="5">
    <source>
        <dbReference type="SAM" id="MobiDB-lite"/>
    </source>
</evidence>
<reference evidence="6 7" key="1">
    <citation type="journal article" date="2013" name="ISME J.">
        <title>A metabolic model for members of the genus Tetrasphaera involved in enhanced biological phosphorus removal.</title>
        <authorList>
            <person name="Kristiansen R."/>
            <person name="Nguyen H.T.T."/>
            <person name="Saunders A.M."/>
            <person name="Nielsen J.L."/>
            <person name="Wimmer R."/>
            <person name="Le V.Q."/>
            <person name="McIlroy S.J."/>
            <person name="Petrovski S."/>
            <person name="Seviour R.J."/>
            <person name="Calteau A."/>
            <person name="Nielsen K.L."/>
            <person name="Nielsen P.H."/>
        </authorList>
    </citation>
    <scope>NUCLEOTIDE SEQUENCE [LARGE SCALE GENOMIC DNA]</scope>
    <source>
        <strain evidence="6 7">Lp2</strain>
    </source>
</reference>
<evidence type="ECO:0000313" key="7">
    <source>
        <dbReference type="Proteomes" id="UP000013167"/>
    </source>
</evidence>
<dbReference type="CDD" id="cd00610">
    <property type="entry name" value="OAT_like"/>
    <property type="match status" value="1"/>
</dbReference>
<protein>
    <submittedName>
        <fullName evidence="6">Putative Acetylornithine transaminase</fullName>
        <ecNumber evidence="6">2.6.1.11</ecNumber>
    </submittedName>
</protein>
<dbReference type="PROSITE" id="PS00600">
    <property type="entry name" value="AA_TRANSFER_CLASS_3"/>
    <property type="match status" value="1"/>
</dbReference>
<dbReference type="SUPFAM" id="SSF53383">
    <property type="entry name" value="PLP-dependent transferases"/>
    <property type="match status" value="1"/>
</dbReference>
<gene>
    <name evidence="6" type="ORF">BN10_1060011</name>
</gene>
<comment type="cofactor">
    <cofactor evidence="1">
        <name>pyridoxal 5'-phosphate</name>
        <dbReference type="ChEBI" id="CHEBI:597326"/>
    </cofactor>
</comment>
<evidence type="ECO:0000256" key="4">
    <source>
        <dbReference type="ARBA" id="ARBA00022898"/>
    </source>
</evidence>
<proteinExistence type="predicted"/>
<evidence type="ECO:0000256" key="1">
    <source>
        <dbReference type="ARBA" id="ARBA00001933"/>
    </source>
</evidence>
<dbReference type="STRING" id="1193181.BN10_1060011"/>
<dbReference type="PANTHER" id="PTHR11986:SF79">
    <property type="entry name" value="ACETYLORNITHINE AMINOTRANSFERASE, MITOCHONDRIAL"/>
    <property type="match status" value="1"/>
</dbReference>
<feature type="compositionally biased region" description="Basic and acidic residues" evidence="5">
    <location>
        <begin position="436"/>
        <end position="451"/>
    </location>
</feature>
<dbReference type="InterPro" id="IPR050103">
    <property type="entry name" value="Class-III_PLP-dep_AT"/>
</dbReference>
<dbReference type="PANTHER" id="PTHR11986">
    <property type="entry name" value="AMINOTRANSFERASE CLASS III"/>
    <property type="match status" value="1"/>
</dbReference>
<dbReference type="InterPro" id="IPR015424">
    <property type="entry name" value="PyrdxlP-dep_Trfase"/>
</dbReference>
<dbReference type="EC" id="2.6.1.11" evidence="6"/>
<accession>N0E0S7</accession>
<dbReference type="InterPro" id="IPR015421">
    <property type="entry name" value="PyrdxlP-dep_Trfase_major"/>
</dbReference>
<dbReference type="GO" id="GO:0003992">
    <property type="term" value="F:N2-acetyl-L-ornithine:2-oxoglutarate 5-aminotransferase activity"/>
    <property type="evidence" value="ECO:0007669"/>
    <property type="project" value="UniProtKB-EC"/>
</dbReference>
<keyword evidence="3 6" id="KW-0808">Transferase</keyword>
<name>N0E0S7_9MICO</name>
<evidence type="ECO:0000313" key="6">
    <source>
        <dbReference type="EMBL" id="CCH68539.1"/>
    </source>
</evidence>
<feature type="region of interest" description="Disordered" evidence="5">
    <location>
        <begin position="335"/>
        <end position="555"/>
    </location>
</feature>
<evidence type="ECO:0000256" key="2">
    <source>
        <dbReference type="ARBA" id="ARBA00022576"/>
    </source>
</evidence>
<dbReference type="AlphaFoldDB" id="N0E0S7"/>
<comment type="caution">
    <text evidence="6">The sequence shown here is derived from an EMBL/GenBank/DDBJ whole genome shotgun (WGS) entry which is preliminary data.</text>
</comment>
<feature type="compositionally biased region" description="Low complexity" evidence="5">
    <location>
        <begin position="377"/>
        <end position="395"/>
    </location>
</feature>
<keyword evidence="7" id="KW-1185">Reference proteome</keyword>
<organism evidence="6 7">
    <name type="scientific">Phycicoccus elongatus Lp2</name>
    <dbReference type="NCBI Taxonomy" id="1193181"/>
    <lineage>
        <taxon>Bacteria</taxon>
        <taxon>Bacillati</taxon>
        <taxon>Actinomycetota</taxon>
        <taxon>Actinomycetes</taxon>
        <taxon>Micrococcales</taxon>
        <taxon>Intrasporangiaceae</taxon>
        <taxon>Phycicoccus</taxon>
    </lineage>
</organism>
<dbReference type="eggNOG" id="COG4992">
    <property type="taxonomic scope" value="Bacteria"/>
</dbReference>
<feature type="compositionally biased region" description="Basic residues" evidence="5">
    <location>
        <begin position="408"/>
        <end position="423"/>
    </location>
</feature>
<evidence type="ECO:0000256" key="3">
    <source>
        <dbReference type="ARBA" id="ARBA00022679"/>
    </source>
</evidence>
<dbReference type="Pfam" id="PF00202">
    <property type="entry name" value="Aminotran_3"/>
    <property type="match status" value="1"/>
</dbReference>
<dbReference type="Proteomes" id="UP000013167">
    <property type="component" value="Unassembled WGS sequence"/>
</dbReference>
<feature type="compositionally biased region" description="Basic and acidic residues" evidence="5">
    <location>
        <begin position="499"/>
        <end position="515"/>
    </location>
</feature>
<feature type="compositionally biased region" description="Basic and acidic residues" evidence="5">
    <location>
        <begin position="476"/>
        <end position="488"/>
    </location>
</feature>
<dbReference type="GO" id="GO:0042802">
    <property type="term" value="F:identical protein binding"/>
    <property type="evidence" value="ECO:0007669"/>
    <property type="project" value="TreeGrafter"/>
</dbReference>
<dbReference type="InterPro" id="IPR005814">
    <property type="entry name" value="Aminotrans_3"/>
</dbReference>
<keyword evidence="2 6" id="KW-0032">Aminotransferase</keyword>
<sequence>MTTDSTALLDRYAHAVLGVFGRPALVLDRGEGCWVWDVDGKRYLDLLGGIAVNALGHNHPAVVSAVSKQAGEALHVSNFFTTRAQIELAERLLRLAQAPEGSAVFFTNSGTESIEAAIKLARRTGRPGLVALEGSFHGRSTGALALTHKAAYRQPFAPLLPGVAFVPPGDIDALRAAVDESTGAVVLEPIQGEAGVRPLDTAYLEAAREITRAAGALLVVDEIQTGIGRTGRWFDHQRADIVPDAMTLAKGLGGGVPIGALVTFGPENSGRLSPGQHGTTFGGNPLAAATALAVLETIETDGLLATAPPRRWVSTSPVGSWRWATLSSTMSAGQVCYAPSPSPPPCPRSWPTARATPVSSSTRWHPMRSVSRHRSTSRSPRSTSSSTPCPGCSTRQRSPHDHRPPPAPRRRPQPGRAARHPRQGRPDQGPPLLGPDPRRARGRRADLRQADPADPGLLLGRDRPLGWLPHDHRRQARQDRRAGVDRRCCPRPGSRGRRDRLEDPRAGAHRRDGRVCRGAGGQRSHRRLPPLPDPRRPAHHPGAQGSASGPHPRLCRRWGQQHGALLSARWGHCRSSRADRHAHGIPTEA</sequence>
<dbReference type="Gene3D" id="3.90.1150.10">
    <property type="entry name" value="Aspartate Aminotransferase, domain 1"/>
    <property type="match status" value="1"/>
</dbReference>
<dbReference type="HOGENOM" id="CLU_463029_0_0_11"/>
<dbReference type="GO" id="GO:0030170">
    <property type="term" value="F:pyridoxal phosphate binding"/>
    <property type="evidence" value="ECO:0007669"/>
    <property type="project" value="InterPro"/>
</dbReference>
<dbReference type="InterPro" id="IPR049704">
    <property type="entry name" value="Aminotrans_3_PPA_site"/>
</dbReference>